<name>A0A940SXV9_9ENTE</name>
<comment type="caution">
    <text evidence="1">The sequence shown here is derived from an EMBL/GenBank/DDBJ whole genome shotgun (WGS) entry which is preliminary data.</text>
</comment>
<dbReference type="InterPro" id="IPR025850">
    <property type="entry name" value="SUKH-3"/>
</dbReference>
<proteinExistence type="predicted"/>
<gene>
    <name evidence="1" type="ORF">I6N95_26340</name>
</gene>
<organism evidence="1 2">
    <name type="scientific">Vagococcus allomyrinae</name>
    <dbReference type="NCBI Taxonomy" id="2794353"/>
    <lineage>
        <taxon>Bacteria</taxon>
        <taxon>Bacillati</taxon>
        <taxon>Bacillota</taxon>
        <taxon>Bacilli</taxon>
        <taxon>Lactobacillales</taxon>
        <taxon>Enterococcaceae</taxon>
        <taxon>Vagococcus</taxon>
    </lineage>
</organism>
<keyword evidence="2" id="KW-1185">Reference proteome</keyword>
<dbReference type="Proteomes" id="UP000674938">
    <property type="component" value="Unassembled WGS sequence"/>
</dbReference>
<dbReference type="EMBL" id="JAEEGA010000031">
    <property type="protein sequence ID" value="MBP1044534.1"/>
    <property type="molecule type" value="Genomic_DNA"/>
</dbReference>
<dbReference type="AlphaFoldDB" id="A0A940SXV9"/>
<sequence length="184" mass="21316">MKKLRAKGKRYTSIVKVAIAILANLFCKRSVFRDMVVGIQSIRQLIEKRRQKRQIMPLESTLIKLSEKGYQLNDLQRNFLKAYDGIEIGFNSPRAQGYREKLVINASKVAGTVLRYMVEEYEEHTEKKLLIVGEIPEEDMSIYISEDGFFYGCNGDILIDFGDSFERFVYIIINGVEMKLEILD</sequence>
<protein>
    <submittedName>
        <fullName evidence="1">SUKH-3 domain-containing protein</fullName>
    </submittedName>
</protein>
<accession>A0A940SXV9</accession>
<reference evidence="1" key="1">
    <citation type="submission" date="2020-12" db="EMBL/GenBank/DDBJ databases">
        <title>Vagococcus allomyrinae sp. nov. and Enterococcus lavae sp. nov., isolated from the larvae of Allomyrina dichotoma.</title>
        <authorList>
            <person name="Lee S.D."/>
        </authorList>
    </citation>
    <scope>NUCLEOTIDE SEQUENCE</scope>
    <source>
        <strain evidence="1">BWB3-3</strain>
    </source>
</reference>
<dbReference type="RefSeq" id="WP_209533066.1">
    <property type="nucleotide sequence ID" value="NZ_JAEEGA010000031.1"/>
</dbReference>
<evidence type="ECO:0000313" key="2">
    <source>
        <dbReference type="Proteomes" id="UP000674938"/>
    </source>
</evidence>
<evidence type="ECO:0000313" key="1">
    <source>
        <dbReference type="EMBL" id="MBP1044534.1"/>
    </source>
</evidence>
<dbReference type="Pfam" id="PF14433">
    <property type="entry name" value="SUKH-3"/>
    <property type="match status" value="1"/>
</dbReference>